<dbReference type="Proteomes" id="UP000313359">
    <property type="component" value="Unassembled WGS sequence"/>
</dbReference>
<evidence type="ECO:0000313" key="1">
    <source>
        <dbReference type="EMBL" id="RPD63844.1"/>
    </source>
</evidence>
<gene>
    <name evidence="1" type="ORF">L227DRAFT_572281</name>
</gene>
<dbReference type="AlphaFoldDB" id="A0A5C2SKP9"/>
<evidence type="ECO:0008006" key="3">
    <source>
        <dbReference type="Google" id="ProtNLM"/>
    </source>
</evidence>
<dbReference type="STRING" id="1328759.A0A5C2SKP9"/>
<protein>
    <recommendedName>
        <fullName evidence="3">BTB domain-containing protein</fullName>
    </recommendedName>
</protein>
<sequence>MRASVTPVTGVESRAAIGFVSIQNHLAEQDKWFANRGIFYPSSISLVPDAAVTHVPKNAFTSCQLPCLLQNKKARTPHFALCLPAAHREGTRTPYPHSATLSLHPATSQMDYSAFPFYSSSGSSSGMTSPHGSLNIGRGQGDGAELSPTAIPISPLLEPPDDATVSITFAPSLRDDERLPDSIIVSANHVYFYVHRHRIINASSNGFDGLFYDVEHVYGGSLPTIFCPEVGDTLNIVLHMIYNMSSLHYYPALQTVDAALTAMVKYGIPIEPYAAPQHQLYQLLLSHAPYHPIETYALAASHGLEEVAVVTSGHLLSFNMTQLTDELVTKMGAIYLKRLVLLHQQRMTALRHILLQAPRTHSPIASCRHSQQSQVVREWALSTAQLAWDATPSISANTLRLHLEQIGEKITCGVCRQMLVERIHSVVHSWSLVKQTI</sequence>
<evidence type="ECO:0000313" key="2">
    <source>
        <dbReference type="Proteomes" id="UP000313359"/>
    </source>
</evidence>
<proteinExistence type="predicted"/>
<accession>A0A5C2SKP9</accession>
<dbReference type="EMBL" id="ML122255">
    <property type="protein sequence ID" value="RPD63844.1"/>
    <property type="molecule type" value="Genomic_DNA"/>
</dbReference>
<keyword evidence="2" id="KW-1185">Reference proteome</keyword>
<reference evidence="1" key="1">
    <citation type="journal article" date="2018" name="Genome Biol. Evol.">
        <title>Genomics and development of Lentinus tigrinus, a white-rot wood-decaying mushroom with dimorphic fruiting bodies.</title>
        <authorList>
            <person name="Wu B."/>
            <person name="Xu Z."/>
            <person name="Knudson A."/>
            <person name="Carlson A."/>
            <person name="Chen N."/>
            <person name="Kovaka S."/>
            <person name="LaButti K."/>
            <person name="Lipzen A."/>
            <person name="Pennachio C."/>
            <person name="Riley R."/>
            <person name="Schakwitz W."/>
            <person name="Umezawa K."/>
            <person name="Ohm R.A."/>
            <person name="Grigoriev I.V."/>
            <person name="Nagy L.G."/>
            <person name="Gibbons J."/>
            <person name="Hibbett D."/>
        </authorList>
    </citation>
    <scope>NUCLEOTIDE SEQUENCE [LARGE SCALE GENOMIC DNA]</scope>
    <source>
        <strain evidence="1">ALCF2SS1-6</strain>
    </source>
</reference>
<dbReference type="OrthoDB" id="3265815at2759"/>
<organism evidence="1 2">
    <name type="scientific">Lentinus tigrinus ALCF2SS1-6</name>
    <dbReference type="NCBI Taxonomy" id="1328759"/>
    <lineage>
        <taxon>Eukaryota</taxon>
        <taxon>Fungi</taxon>
        <taxon>Dikarya</taxon>
        <taxon>Basidiomycota</taxon>
        <taxon>Agaricomycotina</taxon>
        <taxon>Agaricomycetes</taxon>
        <taxon>Polyporales</taxon>
        <taxon>Polyporaceae</taxon>
        <taxon>Lentinus</taxon>
    </lineage>
</organism>
<name>A0A5C2SKP9_9APHY</name>